<dbReference type="AlphaFoldDB" id="A0A097ST64"/>
<dbReference type="Pfam" id="PF01171">
    <property type="entry name" value="ATP_bind_3"/>
    <property type="match status" value="1"/>
</dbReference>
<dbReference type="HAMAP" id="MF_01161">
    <property type="entry name" value="tRNA_Ile_lys_synt"/>
    <property type="match status" value="1"/>
</dbReference>
<dbReference type="eggNOG" id="COG0037">
    <property type="taxonomic scope" value="Bacteria"/>
</dbReference>
<dbReference type="GO" id="GO:0006400">
    <property type="term" value="P:tRNA modification"/>
    <property type="evidence" value="ECO:0007669"/>
    <property type="project" value="UniProtKB-UniRule"/>
</dbReference>
<evidence type="ECO:0000259" key="7">
    <source>
        <dbReference type="Pfam" id="PF01171"/>
    </source>
</evidence>
<proteinExistence type="inferred from homology"/>
<name>A0A097ST64_9BACT</name>
<keyword evidence="1 6" id="KW-0436">Ligase</keyword>
<keyword evidence="6" id="KW-0963">Cytoplasm</keyword>
<evidence type="ECO:0000256" key="6">
    <source>
        <dbReference type="HAMAP-Rule" id="MF_01161"/>
    </source>
</evidence>
<organism evidence="8 9">
    <name type="scientific">Candidatus Malacoplasma girerdii</name>
    <dbReference type="NCBI Taxonomy" id="1318617"/>
    <lineage>
        <taxon>Bacteria</taxon>
        <taxon>Bacillati</taxon>
        <taxon>Mycoplasmatota</taxon>
        <taxon>Mycoplasmoidales</taxon>
        <taxon>Mycoplasmoidaceae</taxon>
        <taxon>Malacoplasma</taxon>
    </lineage>
</organism>
<comment type="domain">
    <text evidence="6">The N-terminal region contains the highly conserved SGGXDS motif, predicted to be a P-loop motif involved in ATP binding.</text>
</comment>
<dbReference type="PANTHER" id="PTHR43033">
    <property type="entry name" value="TRNA(ILE)-LYSIDINE SYNTHASE-RELATED"/>
    <property type="match status" value="1"/>
</dbReference>
<dbReference type="GO" id="GO:0005737">
    <property type="term" value="C:cytoplasm"/>
    <property type="evidence" value="ECO:0007669"/>
    <property type="project" value="UniProtKB-SubCell"/>
</dbReference>
<dbReference type="GO" id="GO:0005524">
    <property type="term" value="F:ATP binding"/>
    <property type="evidence" value="ECO:0007669"/>
    <property type="project" value="UniProtKB-UniRule"/>
</dbReference>
<keyword evidence="2 6" id="KW-0819">tRNA processing</keyword>
<dbReference type="InterPro" id="IPR011063">
    <property type="entry name" value="TilS/TtcA_N"/>
</dbReference>
<dbReference type="EMBL" id="CP007711">
    <property type="protein sequence ID" value="AIV03786.1"/>
    <property type="molecule type" value="Genomic_DNA"/>
</dbReference>
<evidence type="ECO:0000256" key="3">
    <source>
        <dbReference type="ARBA" id="ARBA00022741"/>
    </source>
</evidence>
<dbReference type="STRING" id="1318617.MGM1_4200"/>
<dbReference type="PANTHER" id="PTHR43033:SF1">
    <property type="entry name" value="TRNA(ILE)-LYSIDINE SYNTHASE-RELATED"/>
    <property type="match status" value="1"/>
</dbReference>
<feature type="binding site" evidence="6">
    <location>
        <begin position="12"/>
        <end position="17"/>
    </location>
    <ligand>
        <name>ATP</name>
        <dbReference type="ChEBI" id="CHEBI:30616"/>
    </ligand>
</feature>
<dbReference type="InterPro" id="IPR014729">
    <property type="entry name" value="Rossmann-like_a/b/a_fold"/>
</dbReference>
<dbReference type="NCBIfam" id="TIGR02432">
    <property type="entry name" value="lysidine_TilS_N"/>
    <property type="match status" value="1"/>
</dbReference>
<dbReference type="CDD" id="cd01992">
    <property type="entry name" value="TilS_N"/>
    <property type="match status" value="1"/>
</dbReference>
<accession>A0A097ST64</accession>
<evidence type="ECO:0000313" key="9">
    <source>
        <dbReference type="Proteomes" id="UP000030066"/>
    </source>
</evidence>
<comment type="function">
    <text evidence="6">Ligates lysine onto the cytidine present at position 34 of the AUA codon-specific tRNA(Ile) that contains the anticodon CAU, in an ATP-dependent manner. Cytidine is converted to lysidine, thus changing the amino acid specificity of the tRNA from methionine to isoleucine.</text>
</comment>
<gene>
    <name evidence="6 8" type="primary">tilS</name>
    <name evidence="8" type="ORF">MGM1_4200</name>
</gene>
<protein>
    <recommendedName>
        <fullName evidence="6">tRNA(Ile)-lysidine synthase</fullName>
        <ecNumber evidence="6">6.3.4.19</ecNumber>
    </recommendedName>
    <alternativeName>
        <fullName evidence="6">tRNA(Ile)-2-lysyl-cytidine synthase</fullName>
    </alternativeName>
    <alternativeName>
        <fullName evidence="6">tRNA(Ile)-lysidine synthetase</fullName>
    </alternativeName>
</protein>
<dbReference type="Gene3D" id="3.40.50.620">
    <property type="entry name" value="HUPs"/>
    <property type="match status" value="1"/>
</dbReference>
<evidence type="ECO:0000313" key="8">
    <source>
        <dbReference type="EMBL" id="AIV03786.1"/>
    </source>
</evidence>
<keyword evidence="4 6" id="KW-0067">ATP-binding</keyword>
<dbReference type="InterPro" id="IPR012795">
    <property type="entry name" value="tRNA_Ile_lys_synt_N"/>
</dbReference>
<evidence type="ECO:0000256" key="4">
    <source>
        <dbReference type="ARBA" id="ARBA00022840"/>
    </source>
</evidence>
<comment type="similarity">
    <text evidence="6">Belongs to the tRNA(Ile)-lysidine synthase family.</text>
</comment>
<dbReference type="EC" id="6.3.4.19" evidence="6"/>
<reference evidence="8 9" key="1">
    <citation type="journal article" date="2014" name="PLoS ONE">
        <title>An emerging Mycoplasma associated with trichomoniasis, vaginal infection and disease.</title>
        <authorList>
            <consortium name="Vaginal Microbiome Consortium"/>
            <person name="Fettweis J.M."/>
            <person name="Serrano M.G."/>
            <person name="Huang B."/>
            <person name="Brooks J.P."/>
            <person name="Glascock A.L."/>
            <person name="Sheth N.U."/>
            <person name="Strauss J.F.III."/>
            <person name="Jefferson K.K."/>
            <person name="Buck G.A."/>
        </authorList>
    </citation>
    <scope>NUCLEOTIDE SEQUENCE [LARGE SCALE GENOMIC DNA]</scope>
    <source>
        <strain evidence="8 9">VCU_M1</strain>
    </source>
</reference>
<evidence type="ECO:0000256" key="1">
    <source>
        <dbReference type="ARBA" id="ARBA00022598"/>
    </source>
</evidence>
<comment type="catalytic activity">
    <reaction evidence="5 6">
        <text>cytidine(34) in tRNA(Ile2) + L-lysine + ATP = lysidine(34) in tRNA(Ile2) + AMP + diphosphate + H(+)</text>
        <dbReference type="Rhea" id="RHEA:43744"/>
        <dbReference type="Rhea" id="RHEA-COMP:10625"/>
        <dbReference type="Rhea" id="RHEA-COMP:10670"/>
        <dbReference type="ChEBI" id="CHEBI:15378"/>
        <dbReference type="ChEBI" id="CHEBI:30616"/>
        <dbReference type="ChEBI" id="CHEBI:32551"/>
        <dbReference type="ChEBI" id="CHEBI:33019"/>
        <dbReference type="ChEBI" id="CHEBI:82748"/>
        <dbReference type="ChEBI" id="CHEBI:83665"/>
        <dbReference type="ChEBI" id="CHEBI:456215"/>
        <dbReference type="EC" id="6.3.4.19"/>
    </reaction>
</comment>
<keyword evidence="9" id="KW-1185">Reference proteome</keyword>
<feature type="domain" description="tRNA(Ile)-lysidine/2-thiocytidine synthase N-terminal" evidence="7">
    <location>
        <begin position="6"/>
        <end position="181"/>
    </location>
</feature>
<evidence type="ECO:0000256" key="2">
    <source>
        <dbReference type="ARBA" id="ARBA00022694"/>
    </source>
</evidence>
<dbReference type="HOGENOM" id="CLU_018869_0_2_14"/>
<dbReference type="KEGG" id="mgj:MGM1_4200"/>
<sequence length="293" mass="35291">MFKNRKYLIAVSGGPDSMALLSMYQNKIDTVIHVNYHYRNDSDNDMNLVKKYCHEHKLNFICHEVDPSIYQSTKNFENTARIIRYEFFSKIAKKRQVKDILIAHHLDDFMETCLMQESRKVQTTFYGIKEKNYIYGLNVIRPLINKRKKELVDYCLKHSIPYVIDSTNCDSTFTRNKFRKEIEKWSDEEFNTKLNYFINKNKKLSQLDWAVKNAFDNWMQSKWSIPFFNRLDEQIKIHVLYMYLIKIVPLRLSIKKIQGIIQYLKVNRSKNYYRIGNGYHLLKINKKLHLLKK</sequence>
<keyword evidence="3 6" id="KW-0547">Nucleotide-binding</keyword>
<dbReference type="Proteomes" id="UP000030066">
    <property type="component" value="Chromosome"/>
</dbReference>
<dbReference type="SUPFAM" id="SSF52402">
    <property type="entry name" value="Adenine nucleotide alpha hydrolases-like"/>
    <property type="match status" value="1"/>
</dbReference>
<evidence type="ECO:0000256" key="5">
    <source>
        <dbReference type="ARBA" id="ARBA00048539"/>
    </source>
</evidence>
<dbReference type="InterPro" id="IPR012094">
    <property type="entry name" value="tRNA_Ile_lys_synt"/>
</dbReference>
<dbReference type="GO" id="GO:0032267">
    <property type="term" value="F:tRNA(Ile)-lysidine synthase activity"/>
    <property type="evidence" value="ECO:0007669"/>
    <property type="project" value="UniProtKB-EC"/>
</dbReference>
<comment type="subcellular location">
    <subcellularLocation>
        <location evidence="6">Cytoplasm</location>
    </subcellularLocation>
</comment>